<proteinExistence type="inferred from homology"/>
<keyword evidence="4" id="KW-0240">DNA-directed RNA polymerase</keyword>
<evidence type="ECO:0000256" key="4">
    <source>
        <dbReference type="ARBA" id="ARBA00022478"/>
    </source>
</evidence>
<keyword evidence="10" id="KW-1185">Reference proteome</keyword>
<comment type="similarity">
    <text evidence="2">Belongs to the eukaryotic RPC9 RNA polymerase subunit family.</text>
</comment>
<dbReference type="PANTHER" id="PTHR15561">
    <property type="entry name" value="CALCITONIN GENE-RELATED PEPTIDE-RECEPTOR COMPONENT PROTEIN"/>
    <property type="match status" value="1"/>
</dbReference>
<evidence type="ECO:0000256" key="1">
    <source>
        <dbReference type="ARBA" id="ARBA00004123"/>
    </source>
</evidence>
<accession>A0A6A5ZMM2</accession>
<evidence type="ECO:0000313" key="10">
    <source>
        <dbReference type="Proteomes" id="UP000799770"/>
    </source>
</evidence>
<dbReference type="Pfam" id="PF03874">
    <property type="entry name" value="RNA_pol_Rpb4"/>
    <property type="match status" value="1"/>
</dbReference>
<reference evidence="9" key="1">
    <citation type="journal article" date="2020" name="Stud. Mycol.">
        <title>101 Dothideomycetes genomes: a test case for predicting lifestyles and emergence of pathogens.</title>
        <authorList>
            <person name="Haridas S."/>
            <person name="Albert R."/>
            <person name="Binder M."/>
            <person name="Bloem J."/>
            <person name="Labutti K."/>
            <person name="Salamov A."/>
            <person name="Andreopoulos B."/>
            <person name="Baker S."/>
            <person name="Barry K."/>
            <person name="Bills G."/>
            <person name="Bluhm B."/>
            <person name="Cannon C."/>
            <person name="Castanera R."/>
            <person name="Culley D."/>
            <person name="Daum C."/>
            <person name="Ezra D."/>
            <person name="Gonzalez J."/>
            <person name="Henrissat B."/>
            <person name="Kuo A."/>
            <person name="Liang C."/>
            <person name="Lipzen A."/>
            <person name="Lutzoni F."/>
            <person name="Magnuson J."/>
            <person name="Mondo S."/>
            <person name="Nolan M."/>
            <person name="Ohm R."/>
            <person name="Pangilinan J."/>
            <person name="Park H.-J."/>
            <person name="Ramirez L."/>
            <person name="Alfaro M."/>
            <person name="Sun H."/>
            <person name="Tritt A."/>
            <person name="Yoshinaga Y."/>
            <person name="Zwiers L.-H."/>
            <person name="Turgeon B."/>
            <person name="Goodwin S."/>
            <person name="Spatafora J."/>
            <person name="Crous P."/>
            <person name="Grigoriev I."/>
        </authorList>
    </citation>
    <scope>NUCLEOTIDE SEQUENCE</scope>
    <source>
        <strain evidence="9">CBS 627.86</strain>
    </source>
</reference>
<organism evidence="9 10">
    <name type="scientific">Lophiotrema nucula</name>
    <dbReference type="NCBI Taxonomy" id="690887"/>
    <lineage>
        <taxon>Eukaryota</taxon>
        <taxon>Fungi</taxon>
        <taxon>Dikarya</taxon>
        <taxon>Ascomycota</taxon>
        <taxon>Pezizomycotina</taxon>
        <taxon>Dothideomycetes</taxon>
        <taxon>Pleosporomycetidae</taxon>
        <taxon>Pleosporales</taxon>
        <taxon>Lophiotremataceae</taxon>
        <taxon>Lophiotrema</taxon>
    </lineage>
</organism>
<dbReference type="Gene3D" id="1.20.1250.40">
    <property type="match status" value="1"/>
</dbReference>
<dbReference type="InterPro" id="IPR038846">
    <property type="entry name" value="RPC9"/>
</dbReference>
<dbReference type="InterPro" id="IPR038324">
    <property type="entry name" value="Rpb4/RPC9_sf"/>
</dbReference>
<keyword evidence="6" id="KW-0539">Nucleus</keyword>
<dbReference type="InterPro" id="IPR006590">
    <property type="entry name" value="RNA_pol_Rpb4/RPC9_core"/>
</dbReference>
<gene>
    <name evidence="9" type="ORF">BDV96DRAFT_596196</name>
</gene>
<dbReference type="OrthoDB" id="1746530at2759"/>
<dbReference type="GO" id="GO:0005666">
    <property type="term" value="C:RNA polymerase III complex"/>
    <property type="evidence" value="ECO:0007669"/>
    <property type="project" value="InterPro"/>
</dbReference>
<evidence type="ECO:0000256" key="6">
    <source>
        <dbReference type="ARBA" id="ARBA00023242"/>
    </source>
</evidence>
<sequence>MKIKEAQSALLSNHELLLHLRAEKAEYPDKDDKDGKDSKDSRDGNHHARKPPPGLENIFKDALTYLESQESHLPTLIATHPERPTTLYKGQHSLFRALSQKYRLNKAEYLQLYNLRPSSQVQLELIIEEAGSRFTDEQLEDILNEVSRVFDEEEGNISEGAEHVELEKMDAKMKGATKKRGARRKV</sequence>
<comment type="subcellular location">
    <subcellularLocation>
        <location evidence="1">Nucleus</location>
    </subcellularLocation>
</comment>
<dbReference type="SMART" id="SM00657">
    <property type="entry name" value="RPOL4c"/>
    <property type="match status" value="1"/>
</dbReference>
<dbReference type="GO" id="GO:0000166">
    <property type="term" value="F:nucleotide binding"/>
    <property type="evidence" value="ECO:0007669"/>
    <property type="project" value="InterPro"/>
</dbReference>
<feature type="compositionally biased region" description="Basic and acidic residues" evidence="7">
    <location>
        <begin position="22"/>
        <end position="46"/>
    </location>
</feature>
<dbReference type="GO" id="GO:0006384">
    <property type="term" value="P:transcription initiation at RNA polymerase III promoter"/>
    <property type="evidence" value="ECO:0007669"/>
    <property type="project" value="InterPro"/>
</dbReference>
<dbReference type="InterPro" id="IPR010997">
    <property type="entry name" value="HRDC-like_sf"/>
</dbReference>
<evidence type="ECO:0000256" key="2">
    <source>
        <dbReference type="ARBA" id="ARBA00006898"/>
    </source>
</evidence>
<evidence type="ECO:0000256" key="7">
    <source>
        <dbReference type="SAM" id="MobiDB-lite"/>
    </source>
</evidence>
<dbReference type="PANTHER" id="PTHR15561:SF0">
    <property type="entry name" value="DNA-DIRECTED RNA POLYMERASE III SUBUNIT RPC9"/>
    <property type="match status" value="1"/>
</dbReference>
<evidence type="ECO:0000256" key="5">
    <source>
        <dbReference type="ARBA" id="ARBA00023163"/>
    </source>
</evidence>
<keyword evidence="5" id="KW-0804">Transcription</keyword>
<evidence type="ECO:0000259" key="8">
    <source>
        <dbReference type="SMART" id="SM00657"/>
    </source>
</evidence>
<feature type="region of interest" description="Disordered" evidence="7">
    <location>
        <begin position="22"/>
        <end position="56"/>
    </location>
</feature>
<protein>
    <recommendedName>
        <fullName evidence="3">DNA-directed RNA polymerase III subunit RPC9</fullName>
    </recommendedName>
</protein>
<evidence type="ECO:0000256" key="3">
    <source>
        <dbReference type="ARBA" id="ARBA00016672"/>
    </source>
</evidence>
<dbReference type="InterPro" id="IPR005574">
    <property type="entry name" value="Rpb4/RPC9"/>
</dbReference>
<dbReference type="SUPFAM" id="SSF47819">
    <property type="entry name" value="HRDC-like"/>
    <property type="match status" value="1"/>
</dbReference>
<evidence type="ECO:0000313" key="9">
    <source>
        <dbReference type="EMBL" id="KAF2119481.1"/>
    </source>
</evidence>
<dbReference type="Proteomes" id="UP000799770">
    <property type="component" value="Unassembled WGS sequence"/>
</dbReference>
<name>A0A6A5ZMM2_9PLEO</name>
<dbReference type="EMBL" id="ML977315">
    <property type="protein sequence ID" value="KAF2119481.1"/>
    <property type="molecule type" value="Genomic_DNA"/>
</dbReference>
<dbReference type="AlphaFoldDB" id="A0A6A5ZMM2"/>
<feature type="domain" description="RNA polymerase Rpb4/RPC9 core" evidence="8">
    <location>
        <begin position="1"/>
        <end position="153"/>
    </location>
</feature>